<reference evidence="6" key="1">
    <citation type="journal article" date="2020" name="Stud. Mycol.">
        <title>101 Dothideomycetes genomes: a test case for predicting lifestyles and emergence of pathogens.</title>
        <authorList>
            <person name="Haridas S."/>
            <person name="Albert R."/>
            <person name="Binder M."/>
            <person name="Bloem J."/>
            <person name="Labutti K."/>
            <person name="Salamov A."/>
            <person name="Andreopoulos B."/>
            <person name="Baker S."/>
            <person name="Barry K."/>
            <person name="Bills G."/>
            <person name="Bluhm B."/>
            <person name="Cannon C."/>
            <person name="Castanera R."/>
            <person name="Culley D."/>
            <person name="Daum C."/>
            <person name="Ezra D."/>
            <person name="Gonzalez J."/>
            <person name="Henrissat B."/>
            <person name="Kuo A."/>
            <person name="Liang C."/>
            <person name="Lipzen A."/>
            <person name="Lutzoni F."/>
            <person name="Magnuson J."/>
            <person name="Mondo S."/>
            <person name="Nolan M."/>
            <person name="Ohm R."/>
            <person name="Pangilinan J."/>
            <person name="Park H.-J."/>
            <person name="Ramirez L."/>
            <person name="Alfaro M."/>
            <person name="Sun H."/>
            <person name="Tritt A."/>
            <person name="Yoshinaga Y."/>
            <person name="Zwiers L.-H."/>
            <person name="Turgeon B."/>
            <person name="Goodwin S."/>
            <person name="Spatafora J."/>
            <person name="Crous P."/>
            <person name="Grigoriev I."/>
        </authorList>
    </citation>
    <scope>NUCLEOTIDE SEQUENCE</scope>
    <source>
        <strain evidence="6">CBS 109.77</strain>
    </source>
</reference>
<name>A0A6A6WPU6_9PLEO</name>
<sequence length="285" mass="32435">MNAGAQIIATLLKRIFRSYPMMMLRYNTLPPFIHPQWISSPGEKNYLEPLTNCMSLVHMISAGVSGGSKLFWRNVRQECDRLCEEHTTFDKWQLLAATQALLMYMLMRLAEGETEHNNFDIPLLSAMMIMLNGLRSSLGCQASGFVDHDANWKDWIFEESRQRLGLLLRIISMVVIIEPTAMCHMRAGLILAPLPARKALWEASDEEKWTLERNRDVGNKSEFGLTDDGELVSLDLYVERSDETPYPEQLESAKLLPRSSTNWEEWCSGMDGFGAIVMLAASLPR</sequence>
<accession>A0A6A6WPU6</accession>
<evidence type="ECO:0000256" key="1">
    <source>
        <dbReference type="ARBA" id="ARBA00022723"/>
    </source>
</evidence>
<dbReference type="PANTHER" id="PTHR47660:SF3">
    <property type="entry name" value="FINGER DOMAIN PROTEIN, PUTATIVE (AFU_ORTHOLOGUE AFUA_4G03310)-RELATED"/>
    <property type="match status" value="1"/>
</dbReference>
<organism evidence="6 7">
    <name type="scientific">Melanomma pulvis-pyrius CBS 109.77</name>
    <dbReference type="NCBI Taxonomy" id="1314802"/>
    <lineage>
        <taxon>Eukaryota</taxon>
        <taxon>Fungi</taxon>
        <taxon>Dikarya</taxon>
        <taxon>Ascomycota</taxon>
        <taxon>Pezizomycotina</taxon>
        <taxon>Dothideomycetes</taxon>
        <taxon>Pleosporomycetidae</taxon>
        <taxon>Pleosporales</taxon>
        <taxon>Melanommataceae</taxon>
        <taxon>Melanomma</taxon>
    </lineage>
</organism>
<dbReference type="GO" id="GO:0046872">
    <property type="term" value="F:metal ion binding"/>
    <property type="evidence" value="ECO:0007669"/>
    <property type="project" value="UniProtKB-KW"/>
</dbReference>
<evidence type="ECO:0000256" key="3">
    <source>
        <dbReference type="ARBA" id="ARBA00023015"/>
    </source>
</evidence>
<keyword evidence="5" id="KW-0539">Nucleus</keyword>
<proteinExistence type="predicted"/>
<keyword evidence="7" id="KW-1185">Reference proteome</keyword>
<evidence type="ECO:0000313" key="7">
    <source>
        <dbReference type="Proteomes" id="UP000799757"/>
    </source>
</evidence>
<protein>
    <recommendedName>
        <fullName evidence="8">Transcription factor domain-containing protein</fullName>
    </recommendedName>
</protein>
<dbReference type="PANTHER" id="PTHR47660">
    <property type="entry name" value="TRANSCRIPTION FACTOR WITH C2H2 AND ZN(2)-CYS(6) DNA BINDING DOMAIN (EUROFUNG)-RELATED-RELATED"/>
    <property type="match status" value="1"/>
</dbReference>
<evidence type="ECO:0000256" key="5">
    <source>
        <dbReference type="ARBA" id="ARBA00023242"/>
    </source>
</evidence>
<keyword evidence="2" id="KW-0862">Zinc</keyword>
<evidence type="ECO:0008006" key="8">
    <source>
        <dbReference type="Google" id="ProtNLM"/>
    </source>
</evidence>
<keyword evidence="1" id="KW-0479">Metal-binding</keyword>
<evidence type="ECO:0000313" key="6">
    <source>
        <dbReference type="EMBL" id="KAF2786119.1"/>
    </source>
</evidence>
<evidence type="ECO:0000256" key="4">
    <source>
        <dbReference type="ARBA" id="ARBA00023163"/>
    </source>
</evidence>
<evidence type="ECO:0000256" key="2">
    <source>
        <dbReference type="ARBA" id="ARBA00022833"/>
    </source>
</evidence>
<dbReference type="AlphaFoldDB" id="A0A6A6WPU6"/>
<gene>
    <name evidence="6" type="ORF">K505DRAFT_368494</name>
</gene>
<keyword evidence="4" id="KW-0804">Transcription</keyword>
<dbReference type="OrthoDB" id="5423818at2759"/>
<dbReference type="EMBL" id="MU002544">
    <property type="protein sequence ID" value="KAF2786119.1"/>
    <property type="molecule type" value="Genomic_DNA"/>
</dbReference>
<dbReference type="Proteomes" id="UP000799757">
    <property type="component" value="Unassembled WGS sequence"/>
</dbReference>
<keyword evidence="3" id="KW-0805">Transcription regulation</keyword>